<keyword evidence="9" id="KW-1185">Reference proteome</keyword>
<dbReference type="FunFam" id="1.50.10.10:FF:000032">
    <property type="entry name" value="Vacuolar acid trehalase"/>
    <property type="match status" value="1"/>
</dbReference>
<dbReference type="GO" id="GO:0005993">
    <property type="term" value="P:trehalose catabolic process"/>
    <property type="evidence" value="ECO:0007669"/>
    <property type="project" value="TreeGrafter"/>
</dbReference>
<dbReference type="Gene3D" id="2.70.98.40">
    <property type="entry name" value="Glycoside hydrolase, family 65, N-terminal domain"/>
    <property type="match status" value="1"/>
</dbReference>
<dbReference type="GO" id="GO:0030246">
    <property type="term" value="F:carbohydrate binding"/>
    <property type="evidence" value="ECO:0007669"/>
    <property type="project" value="InterPro"/>
</dbReference>
<feature type="domain" description="Glycoside hydrolase family 65 N-terminal" evidence="7">
    <location>
        <begin position="148"/>
        <end position="407"/>
    </location>
</feature>
<dbReference type="InterPro" id="IPR005195">
    <property type="entry name" value="Glyco_hydro_65_M"/>
</dbReference>
<dbReference type="Pfam" id="PF03636">
    <property type="entry name" value="Glyco_hydro_65N"/>
    <property type="match status" value="1"/>
</dbReference>
<dbReference type="InterPro" id="IPR008928">
    <property type="entry name" value="6-hairpin_glycosidase_sf"/>
</dbReference>
<organism evidence="8 9">
    <name type="scientific">Austropuccinia psidii MF-1</name>
    <dbReference type="NCBI Taxonomy" id="1389203"/>
    <lineage>
        <taxon>Eukaryota</taxon>
        <taxon>Fungi</taxon>
        <taxon>Dikarya</taxon>
        <taxon>Basidiomycota</taxon>
        <taxon>Pucciniomycotina</taxon>
        <taxon>Pucciniomycetes</taxon>
        <taxon>Pucciniales</taxon>
        <taxon>Sphaerophragmiaceae</taxon>
        <taxon>Austropuccinia</taxon>
    </lineage>
</organism>
<comment type="similarity">
    <text evidence="2">Belongs to the glycosyl hydrolase 65 family.</text>
</comment>
<evidence type="ECO:0000256" key="3">
    <source>
        <dbReference type="ARBA" id="ARBA00012757"/>
    </source>
</evidence>
<comment type="catalytic activity">
    <reaction evidence="1">
        <text>alpha,alpha-trehalose + H2O = alpha-D-glucose + beta-D-glucose</text>
        <dbReference type="Rhea" id="RHEA:32675"/>
        <dbReference type="ChEBI" id="CHEBI:15377"/>
        <dbReference type="ChEBI" id="CHEBI:15903"/>
        <dbReference type="ChEBI" id="CHEBI:16551"/>
        <dbReference type="ChEBI" id="CHEBI:17925"/>
        <dbReference type="EC" id="3.2.1.28"/>
    </reaction>
</comment>
<reference evidence="8" key="1">
    <citation type="submission" date="2021-03" db="EMBL/GenBank/DDBJ databases">
        <title>Draft genome sequence of rust myrtle Austropuccinia psidii MF-1, a brazilian biotype.</title>
        <authorList>
            <person name="Quecine M.C."/>
            <person name="Pachon D.M.R."/>
            <person name="Bonatelli M.L."/>
            <person name="Correr F.H."/>
            <person name="Franceschini L.M."/>
            <person name="Leite T.F."/>
            <person name="Margarido G.R.A."/>
            <person name="Almeida C.A."/>
            <person name="Ferrarezi J.A."/>
            <person name="Labate C.A."/>
        </authorList>
    </citation>
    <scope>NUCLEOTIDE SEQUENCE</scope>
    <source>
        <strain evidence="8">MF-1</strain>
    </source>
</reference>
<evidence type="ECO:0000259" key="7">
    <source>
        <dbReference type="Pfam" id="PF03636"/>
    </source>
</evidence>
<evidence type="ECO:0000256" key="2">
    <source>
        <dbReference type="ARBA" id="ARBA00006768"/>
    </source>
</evidence>
<dbReference type="EC" id="3.2.1.28" evidence="3"/>
<protein>
    <recommendedName>
        <fullName evidence="3">alpha,alpha-trehalase</fullName>
        <ecNumber evidence="3">3.2.1.28</ecNumber>
    </recommendedName>
</protein>
<dbReference type="GO" id="GO:0004555">
    <property type="term" value="F:alpha,alpha-trehalase activity"/>
    <property type="evidence" value="ECO:0007669"/>
    <property type="project" value="UniProtKB-EC"/>
</dbReference>
<dbReference type="InterPro" id="IPR012341">
    <property type="entry name" value="6hp_glycosidase-like_sf"/>
</dbReference>
<proteinExistence type="inferred from homology"/>
<evidence type="ECO:0000313" key="8">
    <source>
        <dbReference type="EMBL" id="MBW0494312.1"/>
    </source>
</evidence>
<dbReference type="InterPro" id="IPR011013">
    <property type="entry name" value="Gal_mutarotase_sf_dom"/>
</dbReference>
<dbReference type="InterPro" id="IPR037018">
    <property type="entry name" value="GH65_N"/>
</dbReference>
<dbReference type="PANTHER" id="PTHR11051">
    <property type="entry name" value="GLYCOSYL HYDROLASE-RELATED"/>
    <property type="match status" value="1"/>
</dbReference>
<gene>
    <name evidence="8" type="ORF">O181_034027</name>
</gene>
<evidence type="ECO:0000256" key="1">
    <source>
        <dbReference type="ARBA" id="ARBA00001576"/>
    </source>
</evidence>
<dbReference type="OrthoDB" id="200349at2759"/>
<dbReference type="GO" id="GO:0009277">
    <property type="term" value="C:fungal-type cell wall"/>
    <property type="evidence" value="ECO:0007669"/>
    <property type="project" value="TreeGrafter"/>
</dbReference>
<accession>A0A9Q3D5T5</accession>
<dbReference type="Proteomes" id="UP000765509">
    <property type="component" value="Unassembled WGS sequence"/>
</dbReference>
<feature type="domain" description="Glycoside hydrolase family 65 central catalytic" evidence="6">
    <location>
        <begin position="492"/>
        <end position="716"/>
    </location>
</feature>
<dbReference type="PANTHER" id="PTHR11051:SF8">
    <property type="entry name" value="PROTEIN-GLUCOSYLGALACTOSYLHYDROXYLYSINE GLUCOSIDASE"/>
    <property type="match status" value="1"/>
</dbReference>
<dbReference type="EMBL" id="AVOT02012514">
    <property type="protein sequence ID" value="MBW0494312.1"/>
    <property type="molecule type" value="Genomic_DNA"/>
</dbReference>
<dbReference type="SUPFAM" id="SSF48208">
    <property type="entry name" value="Six-hairpin glycosidases"/>
    <property type="match status" value="1"/>
</dbReference>
<evidence type="ECO:0000259" key="6">
    <source>
        <dbReference type="Pfam" id="PF03632"/>
    </source>
</evidence>
<dbReference type="Pfam" id="PF03632">
    <property type="entry name" value="Glyco_hydro_65m"/>
    <property type="match status" value="1"/>
</dbReference>
<keyword evidence="5" id="KW-0325">Glycoprotein</keyword>
<comment type="caution">
    <text evidence="8">The sequence shown here is derived from an EMBL/GenBank/DDBJ whole genome shotgun (WGS) entry which is preliminary data.</text>
</comment>
<dbReference type="SUPFAM" id="SSF74650">
    <property type="entry name" value="Galactose mutarotase-like"/>
    <property type="match status" value="1"/>
</dbReference>
<keyword evidence="4" id="KW-0378">Hydrolase</keyword>
<dbReference type="AlphaFoldDB" id="A0A9Q3D5T5"/>
<dbReference type="InterPro" id="IPR005196">
    <property type="entry name" value="Glyco_hydro_65_N"/>
</dbReference>
<evidence type="ECO:0000313" key="9">
    <source>
        <dbReference type="Proteomes" id="UP000765509"/>
    </source>
</evidence>
<evidence type="ECO:0000256" key="4">
    <source>
        <dbReference type="ARBA" id="ARBA00022801"/>
    </source>
</evidence>
<name>A0A9Q3D5T5_9BASI</name>
<sequence length="1073" mass="119360">MLISGVQCKSRHARSQTAYTQVINSNLIDFAQFKTQRTLKRKTPPRSLAWFRFLTTISNRLDLRPGIVGHGDVDLISQQEYKSRCSRFINTESANDERRLKNSIQSRAEKLHVSSLSSAPYHLLPSCVKLAGVQWDNENWRLVNTLLSQGQYQSRTSLANGYFGINLAALGPFFEKDLASNSKNNWPLLDPSQAFATIAGFFDSQTNTTATNFPWLNQYGQESVISGVPHWAGLVIKNDNHILNASTSSTEIHNFRSTFDFKTGLREWNYDWKAPGQPTISIKYTIFLHKLHLNQATVRLELIASENLELSVIDILEGDCAVRTDFVAKDYDPQAALICSAVKPIGISDVTAHICSALRSHSLSSTQSVHDQNLLSSHPSSIAQGATIRLLAAQITTIEKFIGVASTDAFSNPKMVARQAALAGANHGFIALANSHAIEWQTVLPSHSVDNFSLPANDLDLDLNLVELQILAVTNSFYLLQNTLSSNAIAAATNDRPLNIWSISVGGLGSSSYGGQFFWDTEVFMGPGLVVTHPDAVQQTVNYRVEKFPQAQENVKMSFTSSQNTTKFSGGAVYPWTSGRFGNCTGVGPCFDYEYHINGDIGLSLFNFLVATGNIGFFHEKLFPIYDSIATFFSQLLKFDPRRHKYILTNATDPDEYANHIDNPAFTMALIKTHLQTAIKFRSRFGIPQDSTWSHQIDNIAPPTDEDLGIILEYEGMNSSISVKQADVVLIDDFLDYPNPYSLKNLDYYATRQSPMGPAMTYAIYSIINNRLAPQGCSSYTYDLYGHQPYARAPWFQFSETISDNDPKNPGVAPAFPFLTGMGSAYRVSLYGYLGLRLRLDFLNIDPSLPPQIPSITYRTFYWQGHPIKAYSNRTHTLLIRPKLVSLPQADPLYRVSPIPVKIGSSSQLHQLDLKAPLTVLNRVPIFTDPLQCQPIKSQQTYFPGQFPVSLTDGSSATKWSPSVLPATITAHTNPAFSSKSIVGFALQNSNITDFSITFFDEDSQNIHEYKSTEFALGKNLKRDTKGWTNYTISPTIKCTKFVNLTIFHHSTVPSLESAQNFASIAELKLLTL</sequence>
<dbReference type="Gene3D" id="1.50.10.10">
    <property type="match status" value="1"/>
</dbReference>
<evidence type="ECO:0000256" key="5">
    <source>
        <dbReference type="ARBA" id="ARBA00023180"/>
    </source>
</evidence>